<feature type="region of interest" description="Disordered" evidence="2">
    <location>
        <begin position="802"/>
        <end position="823"/>
    </location>
</feature>
<proteinExistence type="predicted"/>
<dbReference type="InterPro" id="IPR001680">
    <property type="entry name" value="WD40_rpt"/>
</dbReference>
<dbReference type="SUPFAM" id="SSF50978">
    <property type="entry name" value="WD40 repeat-like"/>
    <property type="match status" value="1"/>
</dbReference>
<dbReference type="InterPro" id="IPR051075">
    <property type="entry name" value="SCF_subunit_WD-repeat"/>
</dbReference>
<dbReference type="GeneTree" id="ENSGT00940000158003"/>
<dbReference type="InterPro" id="IPR036322">
    <property type="entry name" value="WD40_repeat_dom_sf"/>
</dbReference>
<dbReference type="PANTHER" id="PTHR19872:SF7">
    <property type="entry name" value="F-BOX AND WD REPEAT DOMAIN CONTAINING PROTEIN 10B-RELATED"/>
    <property type="match status" value="1"/>
</dbReference>
<dbReference type="Pfam" id="PF00400">
    <property type="entry name" value="WD40"/>
    <property type="match status" value="2"/>
</dbReference>
<accession>A0A3Q2TPK4</accession>
<dbReference type="Ensembl" id="ENSFHET00000027588.1">
    <property type="protein sequence ID" value="ENSFHEP00000018575.1"/>
    <property type="gene ID" value="ENSFHEG00000020552.1"/>
</dbReference>
<feature type="compositionally biased region" description="Polar residues" evidence="2">
    <location>
        <begin position="680"/>
        <end position="691"/>
    </location>
</feature>
<keyword evidence="1" id="KW-0853">WD repeat</keyword>
<dbReference type="PROSITE" id="PS50082">
    <property type="entry name" value="WD_REPEATS_2"/>
    <property type="match status" value="2"/>
</dbReference>
<feature type="repeat" description="WD" evidence="1">
    <location>
        <begin position="306"/>
        <end position="347"/>
    </location>
</feature>
<feature type="compositionally biased region" description="Polar residues" evidence="2">
    <location>
        <begin position="802"/>
        <end position="817"/>
    </location>
</feature>
<feature type="region of interest" description="Disordered" evidence="2">
    <location>
        <begin position="570"/>
        <end position="589"/>
    </location>
</feature>
<evidence type="ECO:0000313" key="4">
    <source>
        <dbReference type="Proteomes" id="UP000265000"/>
    </source>
</evidence>
<feature type="compositionally biased region" description="Polar residues" evidence="2">
    <location>
        <begin position="570"/>
        <end position="581"/>
    </location>
</feature>
<dbReference type="Proteomes" id="UP000265000">
    <property type="component" value="Unplaced"/>
</dbReference>
<keyword evidence="4" id="KW-1185">Reference proteome</keyword>
<name>A0A3Q2TPK4_FUNHE</name>
<reference evidence="3" key="2">
    <citation type="submission" date="2025-09" db="UniProtKB">
        <authorList>
            <consortium name="Ensembl"/>
        </authorList>
    </citation>
    <scope>IDENTIFICATION</scope>
</reference>
<sequence>MASVRAGGEFNTCVHMCGVCPCCIFAPEPPGSTRRRWDVSDDFRRTFLVGLLSRCTNIHELESIGRMLSATSWTWVSYSRSGSPAAATQGPARGSCRAPRGKPLGVNLNEIWTWFSNSPDWMKSGYLRRVLSLCDVELLRMLSNLTSVLLVRQKRGFMQFNGKIMDQYRSTCVFLPGLLDESTLRCCKSVGQYWQHLSEETLEEIKLRGIFNNQIKCCRGNLKLYHFHLLWVLPFEAVYAKIKTKTVQMEERNVYCGAYFTEELLNQEDKRRVLDYKGGFLMAMSSKNPWVQLLHVASETKTVAVMKGHIGPVRAVLLCPDRDLLITAGCDATIRCWNMKTDRCDLVLNGHSGAVNCLDVHTDRLVSGGKDCTVKVWSLHTGKRFQDLNFKHYSSVQCVKINRTTIYSSCGRGRVKIWNLESASLLKVIYAHKSSVKCLFFDEWHLLSGDSEGKVMAWSVSCEAAELNLWGVKSLTLAYLRVITGCSDGKIRIFNFVTGDCLRDIILGSESGPLLSFILVNTASSVQLYQFAIESWDYANPAQAGAGDVVPHDGSVSEGSAGLVRRFPRNSTERCGTTSQSPKHRYPNRGKPEFLHQRCFLATPSKSQRQSTHAQSVIQSERAACERMRKRGPHHPPTGDAMLLRVGASQRALCADEVSINMESNARLRDSWGPCDPKQDLQSRLCPQQPSRDGGRRAKSCVPTLKRAVSRNMTYKPRRREVSTAPNSPKRHRSPHTTQPDRGKTLIAVKRMDGLSRCVTEGPRPGSCCEGSTARPALRLSRELGGFRLFPAMQLEDSFQSKTETKQSVQQTVQNLPEANMHE</sequence>
<dbReference type="AlphaFoldDB" id="A0A3Q2TPK4"/>
<dbReference type="STRING" id="8078.ENSFHEP00000018575"/>
<protein>
    <submittedName>
        <fullName evidence="3">F-box and WD repeat domain containing 10</fullName>
    </submittedName>
</protein>
<dbReference type="PROSITE" id="PS50294">
    <property type="entry name" value="WD_REPEATS_REGION"/>
    <property type="match status" value="2"/>
</dbReference>
<feature type="region of interest" description="Disordered" evidence="2">
    <location>
        <begin position="670"/>
        <end position="742"/>
    </location>
</feature>
<organism evidence="3 4">
    <name type="scientific">Fundulus heteroclitus</name>
    <name type="common">Killifish</name>
    <name type="synonym">Mummichog</name>
    <dbReference type="NCBI Taxonomy" id="8078"/>
    <lineage>
        <taxon>Eukaryota</taxon>
        <taxon>Metazoa</taxon>
        <taxon>Chordata</taxon>
        <taxon>Craniata</taxon>
        <taxon>Vertebrata</taxon>
        <taxon>Euteleostomi</taxon>
        <taxon>Actinopterygii</taxon>
        <taxon>Neopterygii</taxon>
        <taxon>Teleostei</taxon>
        <taxon>Neoteleostei</taxon>
        <taxon>Acanthomorphata</taxon>
        <taxon>Ovalentaria</taxon>
        <taxon>Atherinomorphae</taxon>
        <taxon>Cyprinodontiformes</taxon>
        <taxon>Fundulidae</taxon>
        <taxon>Fundulus</taxon>
    </lineage>
</organism>
<evidence type="ECO:0000256" key="2">
    <source>
        <dbReference type="SAM" id="MobiDB-lite"/>
    </source>
</evidence>
<feature type="repeat" description="WD" evidence="1">
    <location>
        <begin position="348"/>
        <end position="387"/>
    </location>
</feature>
<dbReference type="SMART" id="SM00320">
    <property type="entry name" value="WD40"/>
    <property type="match status" value="5"/>
</dbReference>
<dbReference type="InterPro" id="IPR015943">
    <property type="entry name" value="WD40/YVTN_repeat-like_dom_sf"/>
</dbReference>
<evidence type="ECO:0000313" key="3">
    <source>
        <dbReference type="Ensembl" id="ENSFHEP00000018575.1"/>
    </source>
</evidence>
<dbReference type="CDD" id="cd00200">
    <property type="entry name" value="WD40"/>
    <property type="match status" value="1"/>
</dbReference>
<reference evidence="3" key="1">
    <citation type="submission" date="2025-08" db="UniProtKB">
        <authorList>
            <consortium name="Ensembl"/>
        </authorList>
    </citation>
    <scope>IDENTIFICATION</scope>
</reference>
<dbReference type="PANTHER" id="PTHR19872">
    <property type="entry name" value="UBIQUITIN LIGASE SPECIFICITY FACTOR/HREP PROTEIN"/>
    <property type="match status" value="1"/>
</dbReference>
<dbReference type="Gene3D" id="2.130.10.10">
    <property type="entry name" value="YVTN repeat-like/Quinoprotein amine dehydrogenase"/>
    <property type="match status" value="1"/>
</dbReference>
<evidence type="ECO:0000256" key="1">
    <source>
        <dbReference type="PROSITE-ProRule" id="PRU00221"/>
    </source>
</evidence>